<evidence type="ECO:0000313" key="12">
    <source>
        <dbReference type="Ensembl" id="ENSMPUP00000018619.1"/>
    </source>
</evidence>
<proteinExistence type="inferred from homology"/>
<dbReference type="SUPFAM" id="SSF144122">
    <property type="entry name" value="Tim10-like"/>
    <property type="match status" value="1"/>
</dbReference>
<keyword evidence="7 10" id="KW-0496">Mitochondrion</keyword>
<organism evidence="12">
    <name type="scientific">Mustela putorius furo</name>
    <name type="common">European domestic ferret</name>
    <name type="synonym">Mustela furo</name>
    <dbReference type="NCBI Taxonomy" id="9669"/>
    <lineage>
        <taxon>Eukaryota</taxon>
        <taxon>Metazoa</taxon>
        <taxon>Chordata</taxon>
        <taxon>Craniata</taxon>
        <taxon>Vertebrata</taxon>
        <taxon>Euteleostomi</taxon>
        <taxon>Mammalia</taxon>
        <taxon>Eutheria</taxon>
        <taxon>Laurasiatheria</taxon>
        <taxon>Carnivora</taxon>
        <taxon>Caniformia</taxon>
        <taxon>Musteloidea</taxon>
        <taxon>Mustelidae</taxon>
        <taxon>Mustelinae</taxon>
        <taxon>Mustela</taxon>
    </lineage>
</organism>
<keyword evidence="6 10" id="KW-0811">Translocation</keyword>
<reference evidence="12" key="1">
    <citation type="submission" date="2024-06" db="UniProtKB">
        <authorList>
            <consortium name="Ensembl"/>
        </authorList>
    </citation>
    <scope>IDENTIFICATION</scope>
</reference>
<keyword evidence="4" id="KW-0862">Zinc</keyword>
<comment type="function">
    <text evidence="9">Mitochondrial intermembrane chaperone that participates in the import and insertion of multi-pass transmembrane proteins into the mitochondrial inner membrane. May also be required for the transfer of beta-barrel precursors from the TOM complex to the sorting and assembly machinery (SAM complex) of the outer membrane. Acts as a chaperone-like protein that protects the hydrophobic precursors from aggregation and guide them through the mitochondrial intermembrane space.</text>
</comment>
<comment type="similarity">
    <text evidence="1 10">Belongs to the small Tim family.</text>
</comment>
<keyword evidence="8 10" id="KW-1015">Disulfide bond</keyword>
<evidence type="ECO:0000256" key="6">
    <source>
        <dbReference type="ARBA" id="ARBA00023010"/>
    </source>
</evidence>
<comment type="subcellular location">
    <subcellularLocation>
        <location evidence="10">Mitochondrion inner membrane</location>
        <topology evidence="10">Peripheral membrane protein</topology>
        <orientation evidence="10">Intermembrane side</orientation>
    </subcellularLocation>
</comment>
<evidence type="ECO:0000256" key="3">
    <source>
        <dbReference type="ARBA" id="ARBA00022723"/>
    </source>
</evidence>
<dbReference type="eggNOG" id="KOG3480">
    <property type="taxonomic scope" value="Eukaryota"/>
</dbReference>
<comment type="function">
    <text evidence="10">Mitochondrial intermembrane chaperone that participates in the import and insertion of some multi-pass transmembrane proteins into the mitochondrial inner membrane. Also required for the transfer of beta-barrel precursors from the TOM complex to the sorting and assembly machinery (SAM complex) of the outer membrane. Acts as a chaperone-like protein that protects the hydrophobic precursors from aggregation and guide them through the mitochondrial intermembrane space.</text>
</comment>
<keyword evidence="10" id="KW-0143">Chaperone</keyword>
<dbReference type="PANTHER" id="PTHR11038:SF16">
    <property type="entry name" value="MITOCHONDRIAL IMPORT INNER MEMBRANE TRANSLOCASE SUBUNIT TIM10"/>
    <property type="match status" value="1"/>
</dbReference>
<name>M3Z4V7_MUSPF</name>
<dbReference type="GO" id="GO:0046872">
    <property type="term" value="F:metal ion binding"/>
    <property type="evidence" value="ECO:0007669"/>
    <property type="project" value="UniProtKB-KW"/>
</dbReference>
<dbReference type="GO" id="GO:0005743">
    <property type="term" value="C:mitochondrial inner membrane"/>
    <property type="evidence" value="ECO:0007669"/>
    <property type="project" value="UniProtKB-SubCell"/>
</dbReference>
<dbReference type="Ensembl" id="ENSMPUT00000018891.1">
    <property type="protein sequence ID" value="ENSMPUP00000018619.1"/>
    <property type="gene ID" value="ENSMPUG00000018739.1"/>
</dbReference>
<dbReference type="InterPro" id="IPR035427">
    <property type="entry name" value="Tim10-like_dom_sf"/>
</dbReference>
<evidence type="ECO:0000256" key="8">
    <source>
        <dbReference type="ARBA" id="ARBA00023157"/>
    </source>
</evidence>
<feature type="domain" description="Tim10-like" evidence="11">
    <location>
        <begin position="7"/>
        <end position="71"/>
    </location>
</feature>
<evidence type="ECO:0000256" key="10">
    <source>
        <dbReference type="RuleBase" id="RU367043"/>
    </source>
</evidence>
<dbReference type="GO" id="GO:0015031">
    <property type="term" value="P:protein transport"/>
    <property type="evidence" value="ECO:0007669"/>
    <property type="project" value="UniProtKB-KW"/>
</dbReference>
<keyword evidence="3" id="KW-0479">Metal-binding</keyword>
<evidence type="ECO:0000256" key="2">
    <source>
        <dbReference type="ARBA" id="ARBA00022448"/>
    </source>
</evidence>
<dbReference type="Pfam" id="PF02953">
    <property type="entry name" value="zf-Tim10_DDP"/>
    <property type="match status" value="1"/>
</dbReference>
<dbReference type="Gene3D" id="1.10.287.810">
    <property type="entry name" value="Mitochondrial import inner membrane translocase subunit tim13 like domains"/>
    <property type="match status" value="1"/>
</dbReference>
<comment type="domain">
    <text evidence="10">The twin CX3C motif contains 4 conserved Cys residues that form 2 disulfide bonds in the mitochondrial intermembrane space.</text>
</comment>
<accession>M3Z4V7</accession>
<evidence type="ECO:0000256" key="7">
    <source>
        <dbReference type="ARBA" id="ARBA00023128"/>
    </source>
</evidence>
<dbReference type="EMBL" id="AEYP01081767">
    <property type="status" value="NOT_ANNOTATED_CDS"/>
    <property type="molecule type" value="Genomic_DNA"/>
</dbReference>
<keyword evidence="2 10" id="KW-0813">Transport</keyword>
<comment type="subunit">
    <text evidence="10">Heterohexamer.</text>
</comment>
<dbReference type="InParanoid" id="M3Z4V7"/>
<keyword evidence="10" id="KW-0472">Membrane</keyword>
<keyword evidence="5 10" id="KW-0653">Protein transport</keyword>
<dbReference type="HOGENOM" id="CLU_162151_2_0_1"/>
<evidence type="ECO:0000256" key="9">
    <source>
        <dbReference type="ARBA" id="ARBA00025311"/>
    </source>
</evidence>
<dbReference type="STRING" id="9669.ENSMPUP00000018619"/>
<dbReference type="InterPro" id="IPR004217">
    <property type="entry name" value="Tim10-like"/>
</dbReference>
<evidence type="ECO:0000259" key="11">
    <source>
        <dbReference type="Pfam" id="PF02953"/>
    </source>
</evidence>
<protein>
    <recommendedName>
        <fullName evidence="10">Mitochondrial import inner membrane translocase subunit</fullName>
    </recommendedName>
</protein>
<keyword evidence="10" id="KW-0999">Mitochondrion inner membrane</keyword>
<evidence type="ECO:0000256" key="5">
    <source>
        <dbReference type="ARBA" id="ARBA00022927"/>
    </source>
</evidence>
<dbReference type="GO" id="GO:0045039">
    <property type="term" value="P:protein insertion into mitochondrial inner membrane"/>
    <property type="evidence" value="ECO:0007669"/>
    <property type="project" value="TreeGrafter"/>
</dbReference>
<dbReference type="AlphaFoldDB" id="M3Z4V7"/>
<sequence>LDPLRAQQLATEVEGEMMADMYRRMNSAYHWKCAPMHYKEAELSKGKSVYLDCCVSKYLDIHEWIGKKLTELSMQNEELMKRMQQSSAPV</sequence>
<dbReference type="PANTHER" id="PTHR11038">
    <property type="entry name" value="MITOCHONDRIAL IMPORT INNER MEMBRANE TRANSLOCASE SUBUNIT TIM10"/>
    <property type="match status" value="1"/>
</dbReference>
<dbReference type="GeneTree" id="ENSGT00390000003068"/>
<evidence type="ECO:0000256" key="1">
    <source>
        <dbReference type="ARBA" id="ARBA00006720"/>
    </source>
</evidence>
<evidence type="ECO:0000256" key="4">
    <source>
        <dbReference type="ARBA" id="ARBA00022833"/>
    </source>
</evidence>